<gene>
    <name evidence="5" type="ORF">CLV39_0879</name>
</gene>
<protein>
    <submittedName>
        <fullName evidence="5">Uncharacterized protein YutE (UPF0331/DUF86 family)</fullName>
    </submittedName>
</protein>
<reference evidence="5 6" key="1">
    <citation type="submission" date="2018-10" db="EMBL/GenBank/DDBJ databases">
        <title>Genomic Encyclopedia of Archaeal and Bacterial Type Strains, Phase II (KMG-II): from individual species to whole genera.</title>
        <authorList>
            <person name="Goeker M."/>
        </authorList>
    </citation>
    <scope>NUCLEOTIDE SEQUENCE [LARGE SCALE GENOMIC DNA]</scope>
    <source>
        <strain evidence="5 6">VM1</strain>
    </source>
</reference>
<organism evidence="5 6">
    <name type="scientific">Hydrogenothermus marinus</name>
    <dbReference type="NCBI Taxonomy" id="133270"/>
    <lineage>
        <taxon>Bacteria</taxon>
        <taxon>Pseudomonadati</taxon>
        <taxon>Aquificota</taxon>
        <taxon>Aquificia</taxon>
        <taxon>Aquificales</taxon>
        <taxon>Hydrogenothermaceae</taxon>
        <taxon>Hydrogenothermus</taxon>
    </lineage>
</organism>
<proteinExistence type="inferred from homology"/>
<keyword evidence="1" id="KW-1277">Toxin-antitoxin system</keyword>
<evidence type="ECO:0000256" key="2">
    <source>
        <dbReference type="ARBA" id="ARBA00022722"/>
    </source>
</evidence>
<dbReference type="PANTHER" id="PTHR33397:SF3">
    <property type="entry name" value="MRNA NUCLEASE HEPT"/>
    <property type="match status" value="1"/>
</dbReference>
<dbReference type="InterPro" id="IPR008201">
    <property type="entry name" value="HepT-like"/>
</dbReference>
<keyword evidence="2" id="KW-0540">Nuclease</keyword>
<evidence type="ECO:0000256" key="1">
    <source>
        <dbReference type="ARBA" id="ARBA00022649"/>
    </source>
</evidence>
<dbReference type="Gene3D" id="1.20.120.580">
    <property type="entry name" value="bsu32300-like"/>
    <property type="match status" value="1"/>
</dbReference>
<dbReference type="OrthoDB" id="10862at2"/>
<comment type="caution">
    <text evidence="5">The sequence shown here is derived from an EMBL/GenBank/DDBJ whole genome shotgun (WGS) entry which is preliminary data.</text>
</comment>
<evidence type="ECO:0000313" key="5">
    <source>
        <dbReference type="EMBL" id="RMA97222.1"/>
    </source>
</evidence>
<dbReference type="InterPro" id="IPR037038">
    <property type="entry name" value="HepT-like_sf"/>
</dbReference>
<sequence>MLPKTIDIKFLNEKAGKVKTYIKKIKQILDLGKEEFENKPIYPDRVKYYLVVLNDELEEISCHLLSIIYNKSFKDNCLKIISKEEIFNPKLSRALLDLYNFKENLMEKNLNYQPENMYSIVSDIILTLDNMFIPELSKIVKELKEKQPKLKISINIKRVQQNISAILSNIKKLKTFLKYSKEEFINSPLFIDRSKYFLVVAIDGANWICKHLLRKLGEKNTDECFIKLYEKNIIDKETAYFLQDLQNNRINLADPTKEISSEKIYYWVENSNKYFKRFIQDIIKAVKG</sequence>
<dbReference type="PANTHER" id="PTHR33397">
    <property type="entry name" value="UPF0331 PROTEIN YUTE"/>
    <property type="match status" value="1"/>
</dbReference>
<dbReference type="GO" id="GO:0110001">
    <property type="term" value="C:toxin-antitoxin complex"/>
    <property type="evidence" value="ECO:0007669"/>
    <property type="project" value="InterPro"/>
</dbReference>
<evidence type="ECO:0000256" key="3">
    <source>
        <dbReference type="ARBA" id="ARBA00022801"/>
    </source>
</evidence>
<dbReference type="GO" id="GO:0016787">
    <property type="term" value="F:hydrolase activity"/>
    <property type="evidence" value="ECO:0007669"/>
    <property type="project" value="UniProtKB-KW"/>
</dbReference>
<dbReference type="GO" id="GO:0004540">
    <property type="term" value="F:RNA nuclease activity"/>
    <property type="evidence" value="ECO:0007669"/>
    <property type="project" value="InterPro"/>
</dbReference>
<dbReference type="InterPro" id="IPR052379">
    <property type="entry name" value="Type_VII_TA_RNase"/>
</dbReference>
<keyword evidence="6" id="KW-1185">Reference proteome</keyword>
<dbReference type="AlphaFoldDB" id="A0A3M0C2P8"/>
<evidence type="ECO:0000313" key="6">
    <source>
        <dbReference type="Proteomes" id="UP000280842"/>
    </source>
</evidence>
<comment type="similarity">
    <text evidence="4">Belongs to the HepT RNase toxin family.</text>
</comment>
<evidence type="ECO:0000256" key="4">
    <source>
        <dbReference type="ARBA" id="ARBA00024207"/>
    </source>
</evidence>
<name>A0A3M0C2P8_9AQUI</name>
<dbReference type="Proteomes" id="UP000280842">
    <property type="component" value="Unassembled WGS sequence"/>
</dbReference>
<dbReference type="RefSeq" id="WP_121923007.1">
    <property type="nucleotide sequence ID" value="NZ_REFO01000011.1"/>
</dbReference>
<accession>A0A3M0C2P8</accession>
<keyword evidence="3" id="KW-0378">Hydrolase</keyword>
<dbReference type="EMBL" id="REFO01000011">
    <property type="protein sequence ID" value="RMA97222.1"/>
    <property type="molecule type" value="Genomic_DNA"/>
</dbReference>
<dbReference type="Pfam" id="PF01934">
    <property type="entry name" value="HepT-like"/>
    <property type="match status" value="1"/>
</dbReference>